<dbReference type="Gene3D" id="3.90.1750.10">
    <property type="entry name" value="Hect, E3 ligase catalytic domains"/>
    <property type="match status" value="2"/>
</dbReference>
<feature type="domain" description="PABC" evidence="11">
    <location>
        <begin position="2842"/>
        <end position="2919"/>
    </location>
</feature>
<evidence type="ECO:0000256" key="3">
    <source>
        <dbReference type="ARBA" id="ARBA00022786"/>
    </source>
</evidence>
<feature type="region of interest" description="Disordered" evidence="7">
    <location>
        <begin position="66"/>
        <end position="133"/>
    </location>
</feature>
<feature type="compositionally biased region" description="Low complexity" evidence="7">
    <location>
        <begin position="1991"/>
        <end position="2001"/>
    </location>
</feature>
<keyword evidence="3 5" id="KW-0833">Ubl conjugation pathway</keyword>
<feature type="domain" description="UBA" evidence="8">
    <location>
        <begin position="145"/>
        <end position="187"/>
    </location>
</feature>
<dbReference type="SUPFAM" id="SSF56204">
    <property type="entry name" value="Hect, E3 ligase catalytic domain"/>
    <property type="match status" value="1"/>
</dbReference>
<keyword evidence="12" id="KW-0436">Ligase</keyword>
<dbReference type="InterPro" id="IPR009091">
    <property type="entry name" value="RCC1/BLIP-II"/>
</dbReference>
<feature type="active site" description="Glycyl thioester intermediate" evidence="5">
    <location>
        <position position="3234"/>
    </location>
</feature>
<feature type="compositionally biased region" description="Low complexity" evidence="7">
    <location>
        <begin position="751"/>
        <end position="766"/>
    </location>
</feature>
<feature type="domain" description="UBR-type" evidence="10">
    <location>
        <begin position="1234"/>
        <end position="1318"/>
    </location>
</feature>
<feature type="compositionally biased region" description="Gly residues" evidence="7">
    <location>
        <begin position="288"/>
        <end position="302"/>
    </location>
</feature>
<feature type="region of interest" description="Disordered" evidence="7">
    <location>
        <begin position="2752"/>
        <end position="2834"/>
    </location>
</feature>
<proteinExistence type="evidence at transcript level"/>
<feature type="compositionally biased region" description="Low complexity" evidence="7">
    <location>
        <begin position="303"/>
        <end position="322"/>
    </location>
</feature>
<dbReference type="InterPro" id="IPR035983">
    <property type="entry name" value="Hect_E3_ubiquitin_ligase"/>
</dbReference>
<feature type="region of interest" description="Disordered" evidence="7">
    <location>
        <begin position="751"/>
        <end position="770"/>
    </location>
</feature>
<feature type="compositionally biased region" description="Low complexity" evidence="7">
    <location>
        <begin position="1587"/>
        <end position="1605"/>
    </location>
</feature>
<feature type="compositionally biased region" description="Low complexity" evidence="7">
    <location>
        <begin position="2579"/>
        <end position="2600"/>
    </location>
</feature>
<dbReference type="Gene3D" id="3.30.2410.10">
    <property type="entry name" value="Hect, E3 ligase catalytic domain"/>
    <property type="match status" value="1"/>
</dbReference>
<dbReference type="GO" id="GO:0090263">
    <property type="term" value="P:positive regulation of canonical Wnt signaling pathway"/>
    <property type="evidence" value="ECO:0007669"/>
    <property type="project" value="TreeGrafter"/>
</dbReference>
<dbReference type="InterPro" id="IPR047503">
    <property type="entry name" value="UBR-box_UBR5"/>
</dbReference>
<name>W4VRF3_9DIPT</name>
<feature type="compositionally biased region" description="Acidic residues" evidence="7">
    <location>
        <begin position="1630"/>
        <end position="1648"/>
    </location>
</feature>
<dbReference type="Pfam" id="PF00658">
    <property type="entry name" value="MLLE"/>
    <property type="match status" value="1"/>
</dbReference>
<dbReference type="SUPFAM" id="SSF63570">
    <property type="entry name" value="PABC (PABP) domain"/>
    <property type="match status" value="1"/>
</dbReference>
<feature type="compositionally biased region" description="Gly residues" evidence="7">
    <location>
        <begin position="2768"/>
        <end position="2781"/>
    </location>
</feature>
<evidence type="ECO:0000259" key="8">
    <source>
        <dbReference type="PROSITE" id="PS50030"/>
    </source>
</evidence>
<dbReference type="FunFam" id="1.10.8.10:FF:000009">
    <property type="entry name" value="Putative E3 ubiquitin-protein ligase UBR5"/>
    <property type="match status" value="1"/>
</dbReference>
<dbReference type="InterPro" id="IPR024725">
    <property type="entry name" value="UBR5_UBA"/>
</dbReference>
<dbReference type="PROSITE" id="PS50237">
    <property type="entry name" value="HECT"/>
    <property type="match status" value="1"/>
</dbReference>
<dbReference type="SMART" id="SM00517">
    <property type="entry name" value="PolyA"/>
    <property type="match status" value="1"/>
</dbReference>
<dbReference type="PROSITE" id="PS51157">
    <property type="entry name" value="ZF_UBR"/>
    <property type="match status" value="1"/>
</dbReference>
<feature type="compositionally biased region" description="Polar residues" evidence="7">
    <location>
        <begin position="1715"/>
        <end position="1727"/>
    </location>
</feature>
<organism evidence="12">
    <name type="scientific">Corethrella appendiculata</name>
    <dbReference type="NCBI Taxonomy" id="1370023"/>
    <lineage>
        <taxon>Eukaryota</taxon>
        <taxon>Metazoa</taxon>
        <taxon>Ecdysozoa</taxon>
        <taxon>Arthropoda</taxon>
        <taxon>Hexapoda</taxon>
        <taxon>Insecta</taxon>
        <taxon>Pterygota</taxon>
        <taxon>Neoptera</taxon>
        <taxon>Endopterygota</taxon>
        <taxon>Diptera</taxon>
        <taxon>Nematocera</taxon>
        <taxon>Culicoidea</taxon>
        <taxon>Chaoboridae</taxon>
        <taxon>Corethrella</taxon>
    </lineage>
</organism>
<protein>
    <submittedName>
        <fullName evidence="12">Putative ubiquitin-protein ligase</fullName>
    </submittedName>
</protein>
<dbReference type="Gene3D" id="1.10.8.10">
    <property type="entry name" value="DNA helicase RuvA subunit, C-terminal domain"/>
    <property type="match status" value="1"/>
</dbReference>
<feature type="region of interest" description="Disordered" evidence="7">
    <location>
        <begin position="1355"/>
        <end position="1380"/>
    </location>
</feature>
<feature type="compositionally biased region" description="Polar residues" evidence="7">
    <location>
        <begin position="1124"/>
        <end position="1139"/>
    </location>
</feature>
<feature type="region of interest" description="Disordered" evidence="7">
    <location>
        <begin position="1981"/>
        <end position="2001"/>
    </location>
</feature>
<feature type="non-terminal residue" evidence="12">
    <location>
        <position position="3251"/>
    </location>
</feature>
<feature type="compositionally biased region" description="Acidic residues" evidence="7">
    <location>
        <begin position="1738"/>
        <end position="1758"/>
    </location>
</feature>
<dbReference type="FunFam" id="3.30.2410.10:FF:000008">
    <property type="entry name" value="Putative E3 ubiquitin-protein ligase UBR5"/>
    <property type="match status" value="1"/>
</dbReference>
<feature type="compositionally biased region" description="Polar residues" evidence="7">
    <location>
        <begin position="685"/>
        <end position="694"/>
    </location>
</feature>
<feature type="region of interest" description="Disordered" evidence="7">
    <location>
        <begin position="1077"/>
        <end position="1139"/>
    </location>
</feature>
<evidence type="ECO:0000256" key="2">
    <source>
        <dbReference type="ARBA" id="ARBA00022771"/>
    </source>
</evidence>
<evidence type="ECO:0000256" key="6">
    <source>
        <dbReference type="PROSITE-ProRule" id="PRU00508"/>
    </source>
</evidence>
<feature type="compositionally biased region" description="Polar residues" evidence="7">
    <location>
        <begin position="1778"/>
        <end position="1792"/>
    </location>
</feature>
<feature type="compositionally biased region" description="Polar residues" evidence="7">
    <location>
        <begin position="1355"/>
        <end position="1365"/>
    </location>
</feature>
<dbReference type="GO" id="GO:0008270">
    <property type="term" value="F:zinc ion binding"/>
    <property type="evidence" value="ECO:0007669"/>
    <property type="project" value="UniProtKB-KW"/>
</dbReference>
<dbReference type="GO" id="GO:0003723">
    <property type="term" value="F:RNA binding"/>
    <property type="evidence" value="ECO:0007669"/>
    <property type="project" value="InterPro"/>
</dbReference>
<dbReference type="SMART" id="SM00119">
    <property type="entry name" value="HECTc"/>
    <property type="match status" value="1"/>
</dbReference>
<dbReference type="GO" id="GO:0000209">
    <property type="term" value="P:protein polyubiquitination"/>
    <property type="evidence" value="ECO:0007669"/>
    <property type="project" value="TreeGrafter"/>
</dbReference>
<feature type="compositionally biased region" description="Low complexity" evidence="7">
    <location>
        <begin position="607"/>
        <end position="629"/>
    </location>
</feature>
<feature type="non-terminal residue" evidence="12">
    <location>
        <position position="1"/>
    </location>
</feature>
<dbReference type="CDD" id="cd19675">
    <property type="entry name" value="UBR-box_UBR5"/>
    <property type="match status" value="1"/>
</dbReference>
<dbReference type="EMBL" id="GANO01003465">
    <property type="protein sequence ID" value="JAB56406.1"/>
    <property type="molecule type" value="mRNA"/>
</dbReference>
<feature type="region of interest" description="Disordered" evidence="7">
    <location>
        <begin position="1014"/>
        <end position="1045"/>
    </location>
</feature>
<feature type="compositionally biased region" description="Low complexity" evidence="7">
    <location>
        <begin position="116"/>
        <end position="125"/>
    </location>
</feature>
<feature type="compositionally biased region" description="Acidic residues" evidence="7">
    <location>
        <begin position="2366"/>
        <end position="2378"/>
    </location>
</feature>
<dbReference type="CDD" id="cd14423">
    <property type="entry name" value="CUE_UBR5"/>
    <property type="match status" value="1"/>
</dbReference>
<dbReference type="InterPro" id="IPR003126">
    <property type="entry name" value="Znf_UBR"/>
</dbReference>
<feature type="region of interest" description="Disordered" evidence="7">
    <location>
        <begin position="2274"/>
        <end position="2319"/>
    </location>
</feature>
<evidence type="ECO:0000256" key="7">
    <source>
        <dbReference type="SAM" id="MobiDB-lite"/>
    </source>
</evidence>
<evidence type="ECO:0000256" key="4">
    <source>
        <dbReference type="ARBA" id="ARBA00022833"/>
    </source>
</evidence>
<dbReference type="Pfam" id="PF00632">
    <property type="entry name" value="HECT"/>
    <property type="match status" value="1"/>
</dbReference>
<keyword evidence="1" id="KW-0479">Metal-binding</keyword>
<feature type="region of interest" description="Disordered" evidence="7">
    <location>
        <begin position="2194"/>
        <end position="2223"/>
    </location>
</feature>
<feature type="region of interest" description="Disordered" evidence="7">
    <location>
        <begin position="2559"/>
        <end position="2600"/>
    </location>
</feature>
<feature type="domain" description="HECT" evidence="9">
    <location>
        <begin position="2980"/>
        <end position="3251"/>
    </location>
</feature>
<sequence>SLNERIREVADKINKYGSQTFPALQSLKVPVKQIVIGPAHLGILLEDGRAFRVAFSIIPERLDLSKQEPNKTNSNTNNTTNQSNSNSKNSPASRQLTRSRARIMRTNSTVRGGNGSQNSSSRSTGVIIGGNPSGSRSLVTVPAPFVPEELVTQAQVVLQGKSRNLIIRELQRTNLDVNLAVNNLLSREYEGGDDAEESSDNYVAEDLISLLDGGFHTDNSVIIDAEAMFSEDMFGYSNIRNLMLYSRARSERNQNSSTNNDGSTVNRSTTNASGSNVGNNVTGSAVSGSGGGNSSGNTGASGGNNSSATGGSGNNTSSVLNSGDREAFGRWRDRQYFGPRRWFQNNRDDTWDKDNGKFYYNLDPKKKDLTSGFPLWVSDELEAWPEKDTQLRFSHIASLYSEFIGVTTKGELHQWRWADIEPYKNNDLPNIHHPKTQTLNLACEKIVHISATSIRCSVATESGRIATWMDELLGYAGNKLEHVATSYPEFALDKIVSLHTCTLYTVARTESGELFWWGVLPFGQRKRLWDKYKAKAKKPVRSNVNATEVTVGAQVCMKNSPMYQHGAIGFTISNGVPKVGQLLNAAWDLTNICRFKILPMSVLNQQQSGTSSSSASAATTAQNTNTNVTGQSAVIDKEKTSNTTSTSSSSSSTGKSSSNSGSNKETTDRLDMPPPPSPASSSSSEYTSHDTGGNTHKRQKRIQLKDDADSKKDEEQWLLKDVIFVEDVRSVPIGRVLKVDGEFAAVKFPTTTPSSAASTTASSSATGTKEKFDESTIEAWQDCRLMRKDDLQVIKSTTTSRVPDCFQKIPRRIVLNPSSGSSSSQESVNSQLLSIAIDSKGIHAILKAGNKLHYSLFNLNTGRQEQDSVFPTDTASFLGLSSNNVSLTCTGDCSDSVLLLRDGNNTIYPIAKDCIDAIRDPSSLNLPPIKCIAAASLTLPSVSLNLKSQVALVVLAPEQQTLMSRILRCDVEGVRHILTQMEGDLKSQIPNIINERTDGNRNIIHACISECSPTSNKDNDHDSTTINVNTNTNNAATNTPSNNSSGIECINVITNTIMGNRPVSIREIMRRATHAVNREMESSNSSQGNVPQGNNDESSSGSLPVVYWTPDYDPNSGDEDSLSGLGNSQSSKQVNETYVSDPTERKINALIIASMLCDSVALQPYLRQLLSAKDAQGQTPFMLAVTCRAYQAGIYIFNAILKISNSDPIVRDSMIFPAGSAPDQSPLAILCCNDTCSFTWTGADHINQDIFECRTCGLIGSLCCCTECAKVCHKGHDCKLKKTSPTAYCDCWEKCKCKALIAGNQTKRFELLCKMATDTDLVTRFNSRGESILLFLIQTVGRQLVEQRQYRATSRVRSSSSNARKTPSLDIESDMPEHDLEPPRFARKALDRLLVDWPAVRSMIMTGTEQEKPIIANPNQPFYEDDSQHLYLQSQSGTTLLDKFTHSLIVRCSNDPLENLLVTLVRELQNESIPGRIQEAQKVARRFVRSVARVFVIFSIEKFHNPDKQRNSTTQARYMQAYRRVFTTLFKFAIEELAEIADALITPVRLGVVKPSAPFSLSNNIDVLSNSDDLFSVEPLAPPTNRLSSILDSNSTSTSRNINNDIDNDRSTTSGFISRINIRLRDIDDNNDTDAMVQDDGETSEQDELSEREQPSSRQLSRPNNASSSALNVEEEVQDPLRNEDTTQGESDNEFNFHEAETDSDSDDNQSTQDAQRSVQTGATAGSDTGLRSFLMLPEDDSGDSSQPDDEGSEDGESDDHSQEDFTLGEDQLERRTTATGQRSNLAPQSMQWAIRSRDPTRSSSVRLTSGGSNLVFIDPNALRRTTTGTAAVTAAQQQESPTMATTASSLARAFGIVLRQISDLIGMLPNSLSSAQSVLDITHQEALQLQMHVEKRLKPTWDWILTVMEATEAQLRFGASLTDSADHTHPLHPLNNQHSTTTNSTSTSNNTLGIGLMATGQARNRSAPVTLSVTAARSIGLSETERNNRDGSSSSTSTDAANSRRDFLTYCLSLMRAHNSEHRDSLPVLDVTALRHIAYVLDAILYYMRATNDNEIDRTASGLNIWDEQDENDNDDNEEELTTSIVMDTDSVDDDILRPSLGRSSFFQRSESTLCLGCPAPDPFNTPMSESLPLADQPHLLQPNARREELFGMPKRPITLPAATVVSSENNSNSNLELPPVRLGLSTTIRTQNITEPSVSMDIEDDNSQDIGTKSQNQMNSNVEISTIPLEIYQDENSDEITPKSNQQQQQKTIVVNIKSDVLSPVKEITVQTPADIEQHQQRSCSPKPGTSSSSSNQLPQHQLPRPPPPPPPAPTTQAEIYYKKGRHFYIKNKYNEESEEDEFSSDEPQDLSQQSAVVKMDVDTDQDHDELSESDSEESHQVIKRQKVIEKESNTTTTITVGQDPSSLRPPIIVTRRKVAAAIESVTANVLAKNKKSTLSECVTPETPITLLPQNFYSISGEAGGQGSGNSSSGGVVANATSVNVETNNLTSFATFATAQQTQDNITSASTSPGKSVIVRAGPSTSFSSNSNSNEVIQHAETMDLQEISAHVTVETTPNVQQNIQPELPPRGIYFRSNNNNSNNNTNSNNNNNSANNQSMNTSILSDILLGRWRLSLILFGRVFLEDVGIEPGSVIYELNGFPVKEAKFRRCMEKIRNGQQKDLTLAKMERSRASLITQTFKELNSHYNNHNRRIQPPLAFSRVKVTFKDEPGEGSGVARSFYTAIAEALLANEKLPNLEAAQVGSSSKYSSVPFGSMLQRHRGSSGSGTGSGGTGGSSSGSNRDSNSSRRGLSSKQPLWRPNRDSRKTLNYDARPFRPSSDNSNVGGVSGNNSIPISNNGLGFPSLHINDHLPAHQQQLGERLYPKVQQLHPNNAPKITGMLLDLPATQLLMLLASEESLRQKANEALEIIMSRQRLEIDNLTVSSVTATVGGSSNELNSQSSAGISKSKVNPVVILEDCQIDAPLFYSPGKRGFYSPRQGYPSSERINAFRNIGRLIGLCLLQNELFPLFLQRHVLKYILGRQIRFHDLAFFDPIVYDSLRQLIKDSQTKNGANMLMNLDLNFVIDLIPEEGNGTLVELIAGGRDIQVNETNVYDYVRKYAEYRMLKTQEKALEALRSGVFDVLPDTALDQLTAEDLRLLLNGVGDIHVGTLISYTSFNDESNESSDKLLKFKRWLWSVVEKMSNLERQDFVYFWTGSPALPASEEGFQPMPSVTIRPADDAHLPTANTCISRLYIPLYSSKAVLRH</sequence>
<evidence type="ECO:0000313" key="12">
    <source>
        <dbReference type="EMBL" id="JAB56406.1"/>
    </source>
</evidence>
<dbReference type="GO" id="GO:0034450">
    <property type="term" value="F:ubiquitin-ubiquitin ligase activity"/>
    <property type="evidence" value="ECO:0007669"/>
    <property type="project" value="TreeGrafter"/>
</dbReference>
<dbReference type="PANTHER" id="PTHR46276:SF1">
    <property type="entry name" value="E3 UBIQUITIN-PROTEIN LIGASE UBR5"/>
    <property type="match status" value="1"/>
</dbReference>
<feature type="region of interest" description="Disordered" evidence="7">
    <location>
        <begin position="250"/>
        <end position="323"/>
    </location>
</feature>
<dbReference type="GO" id="GO:0005634">
    <property type="term" value="C:nucleus"/>
    <property type="evidence" value="ECO:0007669"/>
    <property type="project" value="TreeGrafter"/>
</dbReference>
<dbReference type="InterPro" id="IPR002004">
    <property type="entry name" value="PABP_HYD_C"/>
</dbReference>
<feature type="compositionally biased region" description="Low complexity" evidence="7">
    <location>
        <begin position="2293"/>
        <end position="2305"/>
    </location>
</feature>
<feature type="compositionally biased region" description="Low complexity" evidence="7">
    <location>
        <begin position="2782"/>
        <end position="2797"/>
    </location>
</feature>
<dbReference type="Gene3D" id="1.10.1900.10">
    <property type="entry name" value="c-terminal domain of poly(a) binding protein"/>
    <property type="match status" value="1"/>
</dbReference>
<feature type="compositionally biased region" description="Pro residues" evidence="7">
    <location>
        <begin position="2306"/>
        <end position="2316"/>
    </location>
</feature>
<feature type="region of interest" description="Disordered" evidence="7">
    <location>
        <begin position="2366"/>
        <end position="2385"/>
    </location>
</feature>
<feature type="compositionally biased region" description="Polar residues" evidence="7">
    <location>
        <begin position="1656"/>
        <end position="1671"/>
    </location>
</feature>
<feature type="compositionally biased region" description="Polar residues" evidence="7">
    <location>
        <begin position="1082"/>
        <end position="1102"/>
    </location>
</feature>
<feature type="zinc finger region" description="UBR-type" evidence="6">
    <location>
        <begin position="1234"/>
        <end position="1318"/>
    </location>
</feature>
<keyword evidence="2" id="KW-0863">Zinc-finger</keyword>
<dbReference type="GO" id="GO:0016874">
    <property type="term" value="F:ligase activity"/>
    <property type="evidence" value="ECO:0007669"/>
    <property type="project" value="UniProtKB-KW"/>
</dbReference>
<feature type="compositionally biased region" description="Low complexity" evidence="7">
    <location>
        <begin position="268"/>
        <end position="287"/>
    </location>
</feature>
<feature type="compositionally biased region" description="Low complexity" evidence="7">
    <location>
        <begin position="2822"/>
        <end position="2834"/>
    </location>
</feature>
<evidence type="ECO:0000259" key="9">
    <source>
        <dbReference type="PROSITE" id="PS50237"/>
    </source>
</evidence>
<feature type="region of interest" description="Disordered" evidence="7">
    <location>
        <begin position="607"/>
        <end position="711"/>
    </location>
</feature>
<feature type="compositionally biased region" description="Polar residues" evidence="7">
    <location>
        <begin position="253"/>
        <end position="267"/>
    </location>
</feature>
<feature type="compositionally biased region" description="Low complexity" evidence="7">
    <location>
        <begin position="641"/>
        <end position="664"/>
    </location>
</feature>
<dbReference type="InterPro" id="IPR015940">
    <property type="entry name" value="UBA"/>
</dbReference>
<feature type="compositionally biased region" description="Low complexity" evidence="7">
    <location>
        <begin position="1940"/>
        <end position="1949"/>
    </location>
</feature>
<dbReference type="PANTHER" id="PTHR46276">
    <property type="entry name" value="E3 UBIQUITIN-PROTEIN LIGASE UBR5"/>
    <property type="match status" value="1"/>
</dbReference>
<evidence type="ECO:0000259" key="10">
    <source>
        <dbReference type="PROSITE" id="PS51157"/>
    </source>
</evidence>
<feature type="region of interest" description="Disordered" evidence="7">
    <location>
        <begin position="1630"/>
        <end position="1807"/>
    </location>
</feature>
<evidence type="ECO:0000256" key="5">
    <source>
        <dbReference type="PROSITE-ProRule" id="PRU00104"/>
    </source>
</evidence>
<evidence type="ECO:0000259" key="11">
    <source>
        <dbReference type="PROSITE" id="PS51309"/>
    </source>
</evidence>
<dbReference type="InterPro" id="IPR000569">
    <property type="entry name" value="HECT_dom"/>
</dbReference>
<feature type="compositionally biased region" description="Polar residues" evidence="7">
    <location>
        <begin position="2283"/>
        <end position="2292"/>
    </location>
</feature>
<dbReference type="GO" id="GO:0005737">
    <property type="term" value="C:cytoplasm"/>
    <property type="evidence" value="ECO:0007669"/>
    <property type="project" value="TreeGrafter"/>
</dbReference>
<dbReference type="PROSITE" id="PS50030">
    <property type="entry name" value="UBA"/>
    <property type="match status" value="1"/>
</dbReference>
<evidence type="ECO:0000256" key="1">
    <source>
        <dbReference type="ARBA" id="ARBA00022723"/>
    </source>
</evidence>
<reference evidence="12" key="1">
    <citation type="journal article" date="2014" name="Insect Biochem. Mol. Biol.">
        <title>An insight into the sialome of the frog biting fly, Corethrella appendiculata.</title>
        <authorList>
            <person name="Ribeiro J.M.C."/>
            <person name="Chagas A.C."/>
            <person name="Pham V.M."/>
            <person name="Lounibos L.P."/>
            <person name="Calvo E."/>
        </authorList>
    </citation>
    <scope>NUCLEOTIDE SEQUENCE</scope>
    <source>
        <tissue evidence="12">Salivary glands</tissue>
    </source>
</reference>
<dbReference type="PROSITE" id="PS51309">
    <property type="entry name" value="PABC"/>
    <property type="match status" value="1"/>
</dbReference>
<feature type="compositionally biased region" description="Low complexity" evidence="7">
    <location>
        <begin position="1024"/>
        <end position="1045"/>
    </location>
</feature>
<feature type="compositionally biased region" description="Polar residues" evidence="7">
    <location>
        <begin position="2210"/>
        <end position="2223"/>
    </location>
</feature>
<dbReference type="SMART" id="SM00396">
    <property type="entry name" value="ZnF_UBR1"/>
    <property type="match status" value="1"/>
</dbReference>
<dbReference type="GO" id="GO:0043130">
    <property type="term" value="F:ubiquitin binding"/>
    <property type="evidence" value="ECO:0007669"/>
    <property type="project" value="InterPro"/>
</dbReference>
<feature type="region of interest" description="Disordered" evidence="7">
    <location>
        <begin position="1585"/>
        <end position="1611"/>
    </location>
</feature>
<dbReference type="SUPFAM" id="SSF50985">
    <property type="entry name" value="RCC1/BLIP-II"/>
    <property type="match status" value="1"/>
</dbReference>
<accession>W4VRF3</accession>
<dbReference type="Gene3D" id="3.30.2160.10">
    <property type="entry name" value="Hect, E3 ligase catalytic domain"/>
    <property type="match status" value="1"/>
</dbReference>
<feature type="region of interest" description="Disordered" evidence="7">
    <location>
        <begin position="1925"/>
        <end position="1949"/>
    </location>
</feature>
<keyword evidence="4" id="KW-0862">Zinc</keyword>
<dbReference type="InterPro" id="IPR036053">
    <property type="entry name" value="PABP-dom"/>
</dbReference>
<dbReference type="Pfam" id="PF11547">
    <property type="entry name" value="E3_UbLigase_EDD"/>
    <property type="match status" value="1"/>
</dbReference>
<feature type="compositionally biased region" description="Low complexity" evidence="7">
    <location>
        <begin position="70"/>
        <end position="90"/>
    </location>
</feature>